<keyword evidence="1" id="KW-0812">Transmembrane</keyword>
<dbReference type="Proteomes" id="UP000050301">
    <property type="component" value="Unassembled WGS sequence"/>
</dbReference>
<evidence type="ECO:0000256" key="1">
    <source>
        <dbReference type="SAM" id="Phobius"/>
    </source>
</evidence>
<evidence type="ECO:0000313" key="3">
    <source>
        <dbReference type="Proteomes" id="UP000050301"/>
    </source>
</evidence>
<comment type="caution">
    <text evidence="2">The sequence shown here is derived from an EMBL/GenBank/DDBJ whole genome shotgun (WGS) entry which is preliminary data.</text>
</comment>
<protein>
    <submittedName>
        <fullName evidence="2">Uncharacterized protein</fullName>
    </submittedName>
</protein>
<keyword evidence="1" id="KW-1133">Transmembrane helix</keyword>
<reference evidence="2 3" key="1">
    <citation type="submission" date="2015-09" db="EMBL/GenBank/DDBJ databases">
        <title>Heavy metals and arsenic resistance mechanisms in polyextremophilic archaea of the family Ferroplasmaceae.</title>
        <authorList>
            <person name="Bulaev A.G."/>
            <person name="Kanygina A.V."/>
        </authorList>
    </citation>
    <scope>NUCLEOTIDE SEQUENCE [LARGE SCALE GENOMIC DNA]</scope>
    <source>
        <strain evidence="2 3">BH2</strain>
    </source>
</reference>
<accession>A0A0Q0RUK6</accession>
<feature type="transmembrane region" description="Helical" evidence="1">
    <location>
        <begin position="6"/>
        <end position="25"/>
    </location>
</feature>
<proteinExistence type="predicted"/>
<sequence>MNLNNFFWLLIKYIIPLAILIYSLIRFNSFLLLISIIWLISSIGVTIMDADIKNNFISD</sequence>
<dbReference type="InParanoid" id="A0A0Q0RUK6"/>
<feature type="transmembrane region" description="Helical" evidence="1">
    <location>
        <begin position="30"/>
        <end position="48"/>
    </location>
</feature>
<organism evidence="2 3">
    <name type="scientific">Acidiplasma cupricumulans</name>
    <dbReference type="NCBI Taxonomy" id="312540"/>
    <lineage>
        <taxon>Archaea</taxon>
        <taxon>Methanobacteriati</taxon>
        <taxon>Thermoplasmatota</taxon>
        <taxon>Thermoplasmata</taxon>
        <taxon>Thermoplasmatales</taxon>
        <taxon>Ferroplasmaceae</taxon>
        <taxon>Acidiplasma</taxon>
    </lineage>
</organism>
<evidence type="ECO:0000313" key="2">
    <source>
        <dbReference type="EMBL" id="KQB33689.1"/>
    </source>
</evidence>
<dbReference type="AlphaFoldDB" id="A0A0Q0RUK6"/>
<dbReference type="EMBL" id="LKBH01000298">
    <property type="protein sequence ID" value="KQB33689.1"/>
    <property type="molecule type" value="Genomic_DNA"/>
</dbReference>
<keyword evidence="3" id="KW-1185">Reference proteome</keyword>
<gene>
    <name evidence="2" type="ORF">AOG55_02290</name>
</gene>
<keyword evidence="1" id="KW-0472">Membrane</keyword>
<name>A0A0Q0RUK6_9ARCH</name>